<dbReference type="HAMAP" id="MF_02066">
    <property type="entry name" value="CpoB"/>
    <property type="match status" value="1"/>
</dbReference>
<dbReference type="Pfam" id="PF13432">
    <property type="entry name" value="TPR_16"/>
    <property type="match status" value="1"/>
</dbReference>
<feature type="region of interest" description="Disordered" evidence="2">
    <location>
        <begin position="142"/>
        <end position="204"/>
    </location>
</feature>
<dbReference type="Proteomes" id="UP000219621">
    <property type="component" value="Unassembled WGS sequence"/>
</dbReference>
<keyword evidence="1" id="KW-0574">Periplasm</keyword>
<feature type="chain" id="PRO_5013407847" description="Cell division coordinator CpoB" evidence="1">
    <location>
        <begin position="35"/>
        <end position="337"/>
    </location>
</feature>
<feature type="compositionally biased region" description="Low complexity" evidence="2">
    <location>
        <begin position="142"/>
        <end position="178"/>
    </location>
</feature>
<evidence type="ECO:0000313" key="5">
    <source>
        <dbReference type="Proteomes" id="UP000219621"/>
    </source>
</evidence>
<dbReference type="RefSeq" id="WP_176525205.1">
    <property type="nucleotide sequence ID" value="NZ_OCNJ01000007.1"/>
</dbReference>
<keyword evidence="1" id="KW-0132">Cell division</keyword>
<evidence type="ECO:0000259" key="3">
    <source>
        <dbReference type="Pfam" id="PF16331"/>
    </source>
</evidence>
<organism evidence="4 5">
    <name type="scientific">Caenispirillum bisanense</name>
    <dbReference type="NCBI Taxonomy" id="414052"/>
    <lineage>
        <taxon>Bacteria</taxon>
        <taxon>Pseudomonadati</taxon>
        <taxon>Pseudomonadota</taxon>
        <taxon>Alphaproteobacteria</taxon>
        <taxon>Rhodospirillales</taxon>
        <taxon>Novispirillaceae</taxon>
        <taxon>Caenispirillum</taxon>
    </lineage>
</organism>
<feature type="compositionally biased region" description="Polar residues" evidence="2">
    <location>
        <begin position="327"/>
        <end position="337"/>
    </location>
</feature>
<dbReference type="Pfam" id="PF16331">
    <property type="entry name" value="TolA_bind_tri"/>
    <property type="match status" value="1"/>
</dbReference>
<gene>
    <name evidence="1" type="primary">cpoB</name>
    <name evidence="4" type="ORF">SAMN05421508_10721</name>
</gene>
<dbReference type="InterPro" id="IPR014162">
    <property type="entry name" value="CpoB_C"/>
</dbReference>
<keyword evidence="1" id="KW-0131">Cell cycle</keyword>
<feature type="region of interest" description="Disordered" evidence="2">
    <location>
        <begin position="318"/>
        <end position="337"/>
    </location>
</feature>
<dbReference type="GO" id="GO:0043093">
    <property type="term" value="P:FtsZ-dependent cytokinesis"/>
    <property type="evidence" value="ECO:0007669"/>
    <property type="project" value="UniProtKB-UniRule"/>
</dbReference>
<dbReference type="InterPro" id="IPR032519">
    <property type="entry name" value="YbgF_tri"/>
</dbReference>
<dbReference type="SUPFAM" id="SSF48452">
    <property type="entry name" value="TPR-like"/>
    <property type="match status" value="1"/>
</dbReference>
<comment type="similarity">
    <text evidence="1">Belongs to the CpoB family.</text>
</comment>
<dbReference type="Gene3D" id="1.20.5.110">
    <property type="match status" value="1"/>
</dbReference>
<accession>A0A286GRN4</accession>
<dbReference type="AlphaFoldDB" id="A0A286GRN4"/>
<dbReference type="InterPro" id="IPR034706">
    <property type="entry name" value="CpoB"/>
</dbReference>
<feature type="domain" description="YbgF trimerisation" evidence="3">
    <location>
        <begin position="85"/>
        <end position="141"/>
    </location>
</feature>
<name>A0A286GRN4_9PROT</name>
<evidence type="ECO:0000313" key="4">
    <source>
        <dbReference type="EMBL" id="SOD97604.1"/>
    </source>
</evidence>
<dbReference type="EMBL" id="OCNJ01000007">
    <property type="protein sequence ID" value="SOD97604.1"/>
    <property type="molecule type" value="Genomic_DNA"/>
</dbReference>
<evidence type="ECO:0000256" key="2">
    <source>
        <dbReference type="SAM" id="MobiDB-lite"/>
    </source>
</evidence>
<keyword evidence="5" id="KW-1185">Reference proteome</keyword>
<dbReference type="InterPro" id="IPR011990">
    <property type="entry name" value="TPR-like_helical_dom_sf"/>
</dbReference>
<keyword evidence="1" id="KW-0732">Signal</keyword>
<dbReference type="Gene3D" id="1.25.40.10">
    <property type="entry name" value="Tetratricopeptide repeat domain"/>
    <property type="match status" value="1"/>
</dbReference>
<feature type="compositionally biased region" description="Low complexity" evidence="2">
    <location>
        <begin position="186"/>
        <end position="204"/>
    </location>
</feature>
<reference evidence="5" key="1">
    <citation type="submission" date="2017-09" db="EMBL/GenBank/DDBJ databases">
        <authorList>
            <person name="Varghese N."/>
            <person name="Submissions S."/>
        </authorList>
    </citation>
    <scope>NUCLEOTIDE SEQUENCE [LARGE SCALE GENOMIC DNA]</scope>
    <source>
        <strain evidence="5">USBA 140</strain>
    </source>
</reference>
<proteinExistence type="inferred from homology"/>
<sequence precursor="true">MRSKGWIMGSGRRLAAALLVGASLVALQAPPAAAQDARELSARMERLERDLQVLQRQLYRGEVGGAQQSAPSGGFAGGGELSGDMAARLQQRLIQIEELVTKLTGRVEENQYQVQQLSSKVDRFVDDIDFRLQELEKGGGAAATAEAAPAQGQAPAQAAAPAAGSSNSAANPGLAPGQGTLGTLGGSAAQGQGSQQAAAPAGAALPAGAPEEQYKYAFGLLRKNDYPSAAKAFEAFLAQHPKHDLAGNAQYWLGETYYVQNSFDKAAVAFLEGYRTYPKNSKAPDNLLKLGLTMANLKKDREACAAFGRIGSEYPQAPDAIKRRAQSESQRLNCGAQ</sequence>
<dbReference type="GO" id="GO:0030288">
    <property type="term" value="C:outer membrane-bounded periplasmic space"/>
    <property type="evidence" value="ECO:0007669"/>
    <property type="project" value="UniProtKB-UniRule"/>
</dbReference>
<dbReference type="Pfam" id="PF13174">
    <property type="entry name" value="TPR_6"/>
    <property type="match status" value="1"/>
</dbReference>
<evidence type="ECO:0000256" key="1">
    <source>
        <dbReference type="HAMAP-Rule" id="MF_02066"/>
    </source>
</evidence>
<dbReference type="NCBIfam" id="TIGR02795">
    <property type="entry name" value="tol_pal_ybgF"/>
    <property type="match status" value="1"/>
</dbReference>
<comment type="function">
    <text evidence="1">Mediates coordination of peptidoglycan synthesis and outer membrane constriction during cell division.</text>
</comment>
<protein>
    <recommendedName>
        <fullName evidence="1">Cell division coordinator CpoB</fullName>
    </recommendedName>
</protein>
<dbReference type="GO" id="GO:0070206">
    <property type="term" value="P:protein trimerization"/>
    <property type="evidence" value="ECO:0007669"/>
    <property type="project" value="InterPro"/>
</dbReference>
<dbReference type="InterPro" id="IPR019734">
    <property type="entry name" value="TPR_rpt"/>
</dbReference>
<feature type="signal peptide" evidence="1">
    <location>
        <begin position="1"/>
        <end position="34"/>
    </location>
</feature>
<comment type="subcellular location">
    <subcellularLocation>
        <location evidence="1">Periplasm</location>
    </subcellularLocation>
</comment>